<sequence length="164" mass="18297">MMDFDDILPYIGGFGRFQMYVYGLLCLPIFYMAMPGLAKIFLLSVPDHWCQTEGVDAWNLTLEEVKNLTLPLELKYGLMTYSQCRMYDVNFSEVLANGGSPVGDITWPVTPCKHGWVYDKTYYMDTAASEWDLVCDKAVMASTILTVIGAAGIPGLFIFGTIGD</sequence>
<accession>A0ABM1F5Y0</accession>
<dbReference type="Proteomes" id="UP000695022">
    <property type="component" value="Unplaced"/>
</dbReference>
<feature type="non-terminal residue" evidence="3">
    <location>
        <position position="164"/>
    </location>
</feature>
<evidence type="ECO:0000313" key="3">
    <source>
        <dbReference type="RefSeq" id="XP_014679851.1"/>
    </source>
</evidence>
<protein>
    <submittedName>
        <fullName evidence="3">Solute carrier family 22 member 21-like</fullName>
    </submittedName>
</protein>
<keyword evidence="1" id="KW-0812">Transmembrane</keyword>
<proteinExistence type="predicted"/>
<keyword evidence="1" id="KW-0472">Membrane</keyword>
<evidence type="ECO:0000256" key="1">
    <source>
        <dbReference type="SAM" id="Phobius"/>
    </source>
</evidence>
<feature type="transmembrane region" description="Helical" evidence="1">
    <location>
        <begin position="138"/>
        <end position="162"/>
    </location>
</feature>
<keyword evidence="2" id="KW-1185">Reference proteome</keyword>
<evidence type="ECO:0000313" key="2">
    <source>
        <dbReference type="Proteomes" id="UP000695022"/>
    </source>
</evidence>
<organism evidence="2 3">
    <name type="scientific">Priapulus caudatus</name>
    <name type="common">Priapulid worm</name>
    <dbReference type="NCBI Taxonomy" id="37621"/>
    <lineage>
        <taxon>Eukaryota</taxon>
        <taxon>Metazoa</taxon>
        <taxon>Ecdysozoa</taxon>
        <taxon>Scalidophora</taxon>
        <taxon>Priapulida</taxon>
        <taxon>Priapulimorpha</taxon>
        <taxon>Priapulimorphida</taxon>
        <taxon>Priapulidae</taxon>
        <taxon>Priapulus</taxon>
    </lineage>
</organism>
<reference evidence="3" key="1">
    <citation type="submission" date="2025-08" db="UniProtKB">
        <authorList>
            <consortium name="RefSeq"/>
        </authorList>
    </citation>
    <scope>IDENTIFICATION</scope>
</reference>
<dbReference type="GeneID" id="106819778"/>
<feature type="transmembrane region" description="Helical" evidence="1">
    <location>
        <begin position="20"/>
        <end position="42"/>
    </location>
</feature>
<gene>
    <name evidence="3" type="primary">LOC106819778</name>
</gene>
<name>A0ABM1F5Y0_PRICU</name>
<keyword evidence="1" id="KW-1133">Transmembrane helix</keyword>
<dbReference type="RefSeq" id="XP_014679851.1">
    <property type="nucleotide sequence ID" value="XM_014824365.1"/>
</dbReference>